<dbReference type="GO" id="GO:0032153">
    <property type="term" value="C:cell division site"/>
    <property type="evidence" value="ECO:0007669"/>
    <property type="project" value="TreeGrafter"/>
</dbReference>
<reference evidence="3 4" key="1">
    <citation type="submission" date="2024-01" db="EMBL/GenBank/DDBJ databases">
        <title>Comparative genomics of Cryptococcus and Kwoniella reveals pathogenesis evolution and contrasting modes of karyotype evolution via chromosome fusion or intercentromeric recombination.</title>
        <authorList>
            <person name="Coelho M.A."/>
            <person name="David-Palma M."/>
            <person name="Shea T."/>
            <person name="Bowers K."/>
            <person name="McGinley-Smith S."/>
            <person name="Mohammad A.W."/>
            <person name="Gnirke A."/>
            <person name="Yurkov A.M."/>
            <person name="Nowrousian M."/>
            <person name="Sun S."/>
            <person name="Cuomo C.A."/>
            <person name="Heitman J."/>
        </authorList>
    </citation>
    <scope>NUCLEOTIDE SEQUENCE [LARGE SCALE GENOMIC DNA]</scope>
    <source>
        <strain evidence="3 4">CBS 6074</strain>
    </source>
</reference>
<dbReference type="GO" id="GO:0035838">
    <property type="term" value="C:growing cell tip"/>
    <property type="evidence" value="ECO:0007669"/>
    <property type="project" value="TreeGrafter"/>
</dbReference>
<feature type="compositionally biased region" description="Low complexity" evidence="1">
    <location>
        <begin position="308"/>
        <end position="324"/>
    </location>
</feature>
<sequence>MGVRYRNATPGTIAVLAATALLAVVSFNTPLLKSLNFLKATFSSGQYSGEITLGTLGFCHTLDGTSSCTGPRVGYEFDPNDVFGVTLFDIPEAITKYLTYVLILHVVALAISAIALILGLLAFSPTFPGFCLPITFASIATFVTFLALVFDLAMFYIAKARINNVSGASAEIGICVWLTLAAFIILSLSGCFFGVGGCCKSCRDEDNINRKKYKKQNDQEDNDYNMRKIAREDELNRQRNQQKEQDLPSFQPYIRENNDEDKYLIEPQNQPQQQQQLRRDGSVLQGVGMGYGRKTSKSPSNDPYANPYNNQNGYNQQYGNGYNNIAAPPPVARRLSDATNAGDFVGVGAGGAGVDRPQPPRQQQYGGQDYYNDPYGNGSDQGHNAGYGQEHDQNYSNDPYQQQNNYNDPYLQHNQQPNYQNDQYNHQTSTYPPQDQYNQYAAEPYRSGSTQPYANQPTPAPITMPTPGFQSARSPQPQGEANYDNSFGSSESHYPNPGAQANNADAYDGYDDGLGAIGMAVTQGNNNTGRHERDYTGQTFGVNDTSNGYQSGGGYNDNQFQPSSSSYNNNLHQPAPQHLINSNSQNNLLRSPVSPINHNDQRTQIIGNSGGYSNNQYNEPDQSSIRPPSYSAGDYAAGGSSSAVRGNEKSQYR</sequence>
<feature type="compositionally biased region" description="Low complexity" evidence="1">
    <location>
        <begin position="394"/>
        <end position="427"/>
    </location>
</feature>
<evidence type="ECO:0000256" key="1">
    <source>
        <dbReference type="SAM" id="MobiDB-lite"/>
    </source>
</evidence>
<feature type="transmembrane region" description="Helical" evidence="2">
    <location>
        <begin position="134"/>
        <end position="158"/>
    </location>
</feature>
<feature type="transmembrane region" description="Helical" evidence="2">
    <location>
        <begin position="12"/>
        <end position="32"/>
    </location>
</feature>
<keyword evidence="2" id="KW-0812">Transmembrane</keyword>
<feature type="compositionally biased region" description="Low complexity" evidence="1">
    <location>
        <begin position="629"/>
        <end position="643"/>
    </location>
</feature>
<gene>
    <name evidence="3" type="ORF">L201_005732</name>
</gene>
<feature type="compositionally biased region" description="Low complexity" evidence="1">
    <location>
        <begin position="604"/>
        <end position="618"/>
    </location>
</feature>
<accession>A0AAX4K1T3</accession>
<feature type="compositionally biased region" description="Low complexity" evidence="1">
    <location>
        <begin position="361"/>
        <end position="378"/>
    </location>
</feature>
<keyword evidence="2" id="KW-1133">Transmembrane helix</keyword>
<feature type="compositionally biased region" description="Polar residues" evidence="1">
    <location>
        <begin position="447"/>
        <end position="457"/>
    </location>
</feature>
<feature type="compositionally biased region" description="Polar residues" evidence="1">
    <location>
        <begin position="556"/>
        <end position="572"/>
    </location>
</feature>
<evidence type="ECO:0008006" key="5">
    <source>
        <dbReference type="Google" id="ProtNLM"/>
    </source>
</evidence>
<feature type="transmembrane region" description="Helical" evidence="2">
    <location>
        <begin position="97"/>
        <end position="122"/>
    </location>
</feature>
<feature type="region of interest" description="Disordered" evidence="1">
    <location>
        <begin position="233"/>
        <end position="253"/>
    </location>
</feature>
<evidence type="ECO:0000313" key="4">
    <source>
        <dbReference type="Proteomes" id="UP001355207"/>
    </source>
</evidence>
<dbReference type="AlphaFoldDB" id="A0AAX4K1T3"/>
<feature type="region of interest" description="Disordered" evidence="1">
    <location>
        <begin position="348"/>
        <end position="507"/>
    </location>
</feature>
<keyword evidence="4" id="KW-1185">Reference proteome</keyword>
<dbReference type="PANTHER" id="PTHR28013:SF4">
    <property type="entry name" value="MARVEL DOMAIN-CONTAINING PROTEIN"/>
    <property type="match status" value="1"/>
</dbReference>
<dbReference type="Proteomes" id="UP001355207">
    <property type="component" value="Chromosome 7"/>
</dbReference>
<feature type="compositionally biased region" description="Polar residues" evidence="1">
    <location>
        <begin position="468"/>
        <end position="493"/>
    </location>
</feature>
<feature type="region of interest" description="Disordered" evidence="1">
    <location>
        <begin position="524"/>
        <end position="653"/>
    </location>
</feature>
<feature type="compositionally biased region" description="Low complexity" evidence="1">
    <location>
        <begin position="498"/>
        <end position="507"/>
    </location>
</feature>
<dbReference type="InterPro" id="IPR009571">
    <property type="entry name" value="SUR7/Rim9-like_fungi"/>
</dbReference>
<dbReference type="EMBL" id="CP144104">
    <property type="protein sequence ID" value="WWC90795.1"/>
    <property type="molecule type" value="Genomic_DNA"/>
</dbReference>
<dbReference type="GO" id="GO:0005886">
    <property type="term" value="C:plasma membrane"/>
    <property type="evidence" value="ECO:0007669"/>
    <property type="project" value="InterPro"/>
</dbReference>
<keyword evidence="2" id="KW-0472">Membrane</keyword>
<dbReference type="GeneID" id="91096402"/>
<feature type="compositionally biased region" description="Polar residues" evidence="1">
    <location>
        <begin position="428"/>
        <end position="439"/>
    </location>
</feature>
<dbReference type="PANTHER" id="PTHR28013">
    <property type="entry name" value="PROTEIN DCV1-RELATED"/>
    <property type="match status" value="1"/>
</dbReference>
<feature type="compositionally biased region" description="Basic and acidic residues" evidence="1">
    <location>
        <begin position="233"/>
        <end position="246"/>
    </location>
</feature>
<dbReference type="Pfam" id="PF06687">
    <property type="entry name" value="SUR7"/>
    <property type="match status" value="1"/>
</dbReference>
<feature type="transmembrane region" description="Helical" evidence="2">
    <location>
        <begin position="170"/>
        <end position="195"/>
    </location>
</feature>
<proteinExistence type="predicted"/>
<protein>
    <recommendedName>
        <fullName evidence="5">Pali-domain-containing protein</fullName>
    </recommendedName>
</protein>
<dbReference type="RefSeq" id="XP_066077558.1">
    <property type="nucleotide sequence ID" value="XM_066221461.1"/>
</dbReference>
<feature type="compositionally biased region" description="Polar residues" evidence="1">
    <location>
        <begin position="579"/>
        <end position="598"/>
    </location>
</feature>
<name>A0AAX4K1T3_9TREE</name>
<organism evidence="3 4">
    <name type="scientific">Kwoniella dendrophila CBS 6074</name>
    <dbReference type="NCBI Taxonomy" id="1295534"/>
    <lineage>
        <taxon>Eukaryota</taxon>
        <taxon>Fungi</taxon>
        <taxon>Dikarya</taxon>
        <taxon>Basidiomycota</taxon>
        <taxon>Agaricomycotina</taxon>
        <taxon>Tremellomycetes</taxon>
        <taxon>Tremellales</taxon>
        <taxon>Cryptococcaceae</taxon>
        <taxon>Kwoniella</taxon>
    </lineage>
</organism>
<feature type="region of interest" description="Disordered" evidence="1">
    <location>
        <begin position="285"/>
        <end position="336"/>
    </location>
</feature>
<evidence type="ECO:0000256" key="2">
    <source>
        <dbReference type="SAM" id="Phobius"/>
    </source>
</evidence>
<evidence type="ECO:0000313" key="3">
    <source>
        <dbReference type="EMBL" id="WWC90795.1"/>
    </source>
</evidence>
<dbReference type="InterPro" id="IPR051380">
    <property type="entry name" value="pH-response_reg_palI/RIM9"/>
</dbReference>
<feature type="compositionally biased region" description="Polar residues" evidence="1">
    <location>
        <begin position="536"/>
        <end position="549"/>
    </location>
</feature>